<dbReference type="KEGG" id="pzu:PHZ_p0293"/>
<sequence>MSPLGQVRGFDELWAPIARGGRRVADVPVLPPPPRGRDSKARLANVVRRAPEVLVKITGKTRDGEHLRAHLEYISRDGELPLEGRDGEQLQGLEAVRELGADWAADDLRTRSDASMSVSIVLSMPPGTDYIRMRDAARAFARETFGETHDYAFALHTDAGHPHVHLSVRSLGEDGRRLSPRKADLEAWRQRFAEKLRERGVAAEATLRRTRGITKKAERTPIRKMRERYERGQGPAPRVLEAAYREAARLARGGTMDRPWEQRILARQAAVRRAYAAVAQALGRSADPADRALAKDVGAFVRTMPEPATRRNELIRAIRALRPETRERPAPEAPKDRPRRR</sequence>
<evidence type="ECO:0000259" key="2">
    <source>
        <dbReference type="Pfam" id="PF03432"/>
    </source>
</evidence>
<keyword evidence="4" id="KW-1185">Reference proteome</keyword>
<dbReference type="Gene3D" id="3.30.930.30">
    <property type="match status" value="1"/>
</dbReference>
<dbReference type="Proteomes" id="UP000001868">
    <property type="component" value="Plasmid pHLK1"/>
</dbReference>
<feature type="domain" description="MobA/VirD2-like nuclease" evidence="2">
    <location>
        <begin position="106"/>
        <end position="200"/>
    </location>
</feature>
<keyword evidence="3" id="KW-0614">Plasmid</keyword>
<dbReference type="EMBL" id="CP000748">
    <property type="protein sequence ID" value="ACG80235.1"/>
    <property type="molecule type" value="Genomic_DNA"/>
</dbReference>
<accession>B4RIR0</accession>
<evidence type="ECO:0000313" key="3">
    <source>
        <dbReference type="EMBL" id="ACG80235.1"/>
    </source>
</evidence>
<dbReference type="eggNOG" id="COG3843">
    <property type="taxonomic scope" value="Bacteria"/>
</dbReference>
<organism evidence="3 4">
    <name type="scientific">Phenylobacterium zucineum (strain HLK1)</name>
    <dbReference type="NCBI Taxonomy" id="450851"/>
    <lineage>
        <taxon>Bacteria</taxon>
        <taxon>Pseudomonadati</taxon>
        <taxon>Pseudomonadota</taxon>
        <taxon>Alphaproteobacteria</taxon>
        <taxon>Caulobacterales</taxon>
        <taxon>Caulobacteraceae</taxon>
        <taxon>Phenylobacterium</taxon>
    </lineage>
</organism>
<reference evidence="3 4" key="1">
    <citation type="journal article" date="2008" name="BMC Genomics">
        <title>Complete genome of Phenylobacterium zucineum - a novel facultative intracellular bacterium isolated from human erythroleukemia cell line K562.</title>
        <authorList>
            <person name="Luo Y."/>
            <person name="Xu X."/>
            <person name="Ding Z."/>
            <person name="Liu Z."/>
            <person name="Zhang B."/>
            <person name="Yan Z."/>
            <person name="Sun J."/>
            <person name="Hu S."/>
            <person name="Hu X."/>
        </authorList>
    </citation>
    <scope>NUCLEOTIDE SEQUENCE [LARGE SCALE GENOMIC DNA]</scope>
    <source>
        <strain evidence="4">HLK1</strain>
        <plasmid evidence="4">Plasmid pHLK1</plasmid>
    </source>
</reference>
<dbReference type="AlphaFoldDB" id="B4RIR0"/>
<proteinExistence type="predicted"/>
<geneLocation type="plasmid" evidence="4">
    <name>pHLK1</name>
</geneLocation>
<dbReference type="HOGENOM" id="CLU_055617_0_0_5"/>
<dbReference type="Pfam" id="PF03432">
    <property type="entry name" value="Relaxase"/>
    <property type="match status" value="1"/>
</dbReference>
<dbReference type="InterPro" id="IPR005094">
    <property type="entry name" value="Endonuclease_MobA/VirD2"/>
</dbReference>
<gene>
    <name evidence="3" type="ordered locus">PHZ_p0293</name>
</gene>
<evidence type="ECO:0000256" key="1">
    <source>
        <dbReference type="SAM" id="MobiDB-lite"/>
    </source>
</evidence>
<evidence type="ECO:0000313" key="4">
    <source>
        <dbReference type="Proteomes" id="UP000001868"/>
    </source>
</evidence>
<protein>
    <recommendedName>
        <fullName evidence="2">MobA/VirD2-like nuclease domain-containing protein</fullName>
    </recommendedName>
</protein>
<feature type="region of interest" description="Disordered" evidence="1">
    <location>
        <begin position="318"/>
        <end position="341"/>
    </location>
</feature>
<name>B4RIR0_PHEZH</name>
<dbReference type="RefSeq" id="WP_012520531.1">
    <property type="nucleotide sequence ID" value="NC_011143.1"/>
</dbReference>